<dbReference type="InterPro" id="IPR010921">
    <property type="entry name" value="Trp_repressor/repl_initiator"/>
</dbReference>
<evidence type="ECO:0000256" key="4">
    <source>
        <dbReference type="ARBA" id="ARBA00022840"/>
    </source>
</evidence>
<evidence type="ECO:0000256" key="1">
    <source>
        <dbReference type="ARBA" id="ARBA00022490"/>
    </source>
</evidence>
<dbReference type="CDD" id="cd00009">
    <property type="entry name" value="AAA"/>
    <property type="match status" value="1"/>
</dbReference>
<comment type="caution">
    <text evidence="11">The sequence shown here is derived from an EMBL/GenBank/DDBJ whole genome shotgun (WGS) entry which is preliminary data.</text>
</comment>
<dbReference type="InterPro" id="IPR027417">
    <property type="entry name" value="P-loop_NTPase"/>
</dbReference>
<dbReference type="EMBL" id="SJPN01000010">
    <property type="protein sequence ID" value="TWT92680.1"/>
    <property type="molecule type" value="Genomic_DNA"/>
</dbReference>
<keyword evidence="12" id="KW-1185">Reference proteome</keyword>
<evidence type="ECO:0000256" key="8">
    <source>
        <dbReference type="RuleBase" id="RU004227"/>
    </source>
</evidence>
<evidence type="ECO:0000313" key="12">
    <source>
        <dbReference type="Proteomes" id="UP000320176"/>
    </source>
</evidence>
<protein>
    <recommendedName>
        <fullName evidence="7">Chromosomal replication initiator protein DnaA</fullName>
    </recommendedName>
</protein>
<dbReference type="GO" id="GO:0006275">
    <property type="term" value="P:regulation of DNA replication"/>
    <property type="evidence" value="ECO:0007669"/>
    <property type="project" value="InterPro"/>
</dbReference>
<dbReference type="AlphaFoldDB" id="A0A5C6A032"/>
<dbReference type="InterPro" id="IPR020591">
    <property type="entry name" value="Chromosome_initiator_DnaA-like"/>
</dbReference>
<gene>
    <name evidence="11" type="primary">dnaA_2</name>
    <name evidence="11" type="ORF">Pla52n_60450</name>
</gene>
<dbReference type="Pfam" id="PF08299">
    <property type="entry name" value="Bac_DnaA_C"/>
    <property type="match status" value="1"/>
</dbReference>
<dbReference type="SUPFAM" id="SSF48295">
    <property type="entry name" value="TrpR-like"/>
    <property type="match status" value="1"/>
</dbReference>
<dbReference type="GO" id="GO:0008289">
    <property type="term" value="F:lipid binding"/>
    <property type="evidence" value="ECO:0007669"/>
    <property type="project" value="UniProtKB-KW"/>
</dbReference>
<comment type="function">
    <text evidence="7">Plays an essential role in the initiation and regulation of chromosomal replication. ATP-DnaA binds to the origin of replication (oriC) to initiate formation of the DNA replication initiation complex once per cell cycle. Binds the DnaA box (a 9 base pair repeat at the origin) and separates the double-stranded (ds)DNA. Forms a right-handed helical filament on oriC DNA; dsDNA binds to the exterior of the filament while single-stranded (ss)DNA is stabiized in the filament's interior. The ATP-DnaA-oriC complex binds and stabilizes one strand of the AT-rich DNA unwinding element (DUE), permitting loading of DNA polymerase. After initiation quickly degrades to an ADP-DnaA complex that is not apt for DNA replication. Binds acidic phospholipids.</text>
</comment>
<dbReference type="GO" id="GO:0006270">
    <property type="term" value="P:DNA replication initiation"/>
    <property type="evidence" value="ECO:0007669"/>
    <property type="project" value="InterPro"/>
</dbReference>
<evidence type="ECO:0000256" key="2">
    <source>
        <dbReference type="ARBA" id="ARBA00022705"/>
    </source>
</evidence>
<keyword evidence="4 7" id="KW-0067">ATP-binding</keyword>
<keyword evidence="5" id="KW-0446">Lipid-binding</keyword>
<dbReference type="PROSITE" id="PS00675">
    <property type="entry name" value="SIGMA54_INTERACT_1"/>
    <property type="match status" value="1"/>
</dbReference>
<dbReference type="GO" id="GO:0005886">
    <property type="term" value="C:plasma membrane"/>
    <property type="evidence" value="ECO:0007669"/>
    <property type="project" value="TreeGrafter"/>
</dbReference>
<accession>A0A5C6A032</accession>
<evidence type="ECO:0000256" key="6">
    <source>
        <dbReference type="ARBA" id="ARBA00023125"/>
    </source>
</evidence>
<keyword evidence="3 7" id="KW-0547">Nucleotide-binding</keyword>
<evidence type="ECO:0000259" key="9">
    <source>
        <dbReference type="SMART" id="SM00382"/>
    </source>
</evidence>
<feature type="domain" description="Chromosomal replication initiator DnaA C-terminal" evidence="10">
    <location>
        <begin position="292"/>
        <end position="361"/>
    </location>
</feature>
<dbReference type="PANTHER" id="PTHR30050:SF2">
    <property type="entry name" value="CHROMOSOMAL REPLICATION INITIATOR PROTEIN DNAA"/>
    <property type="match status" value="1"/>
</dbReference>
<reference evidence="11 12" key="1">
    <citation type="submission" date="2019-02" db="EMBL/GenBank/DDBJ databases">
        <title>Deep-cultivation of Planctomycetes and their phenomic and genomic characterization uncovers novel biology.</title>
        <authorList>
            <person name="Wiegand S."/>
            <person name="Jogler M."/>
            <person name="Boedeker C."/>
            <person name="Pinto D."/>
            <person name="Vollmers J."/>
            <person name="Rivas-Marin E."/>
            <person name="Kohn T."/>
            <person name="Peeters S.H."/>
            <person name="Heuer A."/>
            <person name="Rast P."/>
            <person name="Oberbeckmann S."/>
            <person name="Bunk B."/>
            <person name="Jeske O."/>
            <person name="Meyerdierks A."/>
            <person name="Storesund J.E."/>
            <person name="Kallscheuer N."/>
            <person name="Luecker S."/>
            <person name="Lage O.M."/>
            <person name="Pohl T."/>
            <person name="Merkel B.J."/>
            <person name="Hornburger P."/>
            <person name="Mueller R.-W."/>
            <person name="Bruemmer F."/>
            <person name="Labrenz M."/>
            <person name="Spormann A.M."/>
            <person name="Op Den Camp H."/>
            <person name="Overmann J."/>
            <person name="Amann R."/>
            <person name="Jetten M.S.M."/>
            <person name="Mascher T."/>
            <person name="Medema M.H."/>
            <person name="Devos D.P."/>
            <person name="Kaster A.-K."/>
            <person name="Ovreas L."/>
            <person name="Rohde M."/>
            <person name="Galperin M.Y."/>
            <person name="Jogler C."/>
        </authorList>
    </citation>
    <scope>NUCLEOTIDE SEQUENCE [LARGE SCALE GENOMIC DNA]</scope>
    <source>
        <strain evidence="11 12">Pla52n</strain>
    </source>
</reference>
<dbReference type="Proteomes" id="UP000320176">
    <property type="component" value="Unassembled WGS sequence"/>
</dbReference>
<evidence type="ECO:0000256" key="7">
    <source>
        <dbReference type="RuleBase" id="RU000577"/>
    </source>
</evidence>
<dbReference type="SUPFAM" id="SSF52540">
    <property type="entry name" value="P-loop containing nucleoside triphosphate hydrolases"/>
    <property type="match status" value="1"/>
</dbReference>
<dbReference type="GO" id="GO:0003688">
    <property type="term" value="F:DNA replication origin binding"/>
    <property type="evidence" value="ECO:0007669"/>
    <property type="project" value="TreeGrafter"/>
</dbReference>
<dbReference type="SMART" id="SM00382">
    <property type="entry name" value="AAA"/>
    <property type="match status" value="1"/>
</dbReference>
<evidence type="ECO:0000256" key="3">
    <source>
        <dbReference type="ARBA" id="ARBA00022741"/>
    </source>
</evidence>
<proteinExistence type="inferred from homology"/>
<dbReference type="OrthoDB" id="9807019at2"/>
<evidence type="ECO:0000256" key="5">
    <source>
        <dbReference type="ARBA" id="ARBA00023121"/>
    </source>
</evidence>
<organism evidence="11 12">
    <name type="scientific">Stieleria varia</name>
    <dbReference type="NCBI Taxonomy" id="2528005"/>
    <lineage>
        <taxon>Bacteria</taxon>
        <taxon>Pseudomonadati</taxon>
        <taxon>Planctomycetota</taxon>
        <taxon>Planctomycetia</taxon>
        <taxon>Pirellulales</taxon>
        <taxon>Pirellulaceae</taxon>
        <taxon>Stieleria</taxon>
    </lineage>
</organism>
<dbReference type="Pfam" id="PF00308">
    <property type="entry name" value="Bac_DnaA"/>
    <property type="match status" value="1"/>
</dbReference>
<dbReference type="RefSeq" id="WP_146522998.1">
    <property type="nucleotide sequence ID" value="NZ_CP151726.1"/>
</dbReference>
<evidence type="ECO:0000259" key="10">
    <source>
        <dbReference type="SMART" id="SM00760"/>
    </source>
</evidence>
<name>A0A5C6A032_9BACT</name>
<dbReference type="PANTHER" id="PTHR30050">
    <property type="entry name" value="CHROMOSOMAL REPLICATION INITIATOR PROTEIN DNAA"/>
    <property type="match status" value="1"/>
</dbReference>
<keyword evidence="1" id="KW-0963">Cytoplasm</keyword>
<dbReference type="InterPro" id="IPR003593">
    <property type="entry name" value="AAA+_ATPase"/>
</dbReference>
<dbReference type="PRINTS" id="PR00051">
    <property type="entry name" value="DNAA"/>
</dbReference>
<dbReference type="InterPro" id="IPR013159">
    <property type="entry name" value="DnaA_C"/>
</dbReference>
<dbReference type="Gene3D" id="1.10.1750.10">
    <property type="match status" value="1"/>
</dbReference>
<sequence length="384" mass="41402">MSTASLSNARSSSELSVKTFPLERPALRVRHRGTRSRSTPTNLATQQTSESLLPYFVAGDENRLAAFVCQSDSAFSYGQPLLLIGDTGTGKSALALHLAARECSAKDLGDSIGSVKYYTAADFARDYASAVDADDLMPLRAIVDGAPILIIDDLQGLAGKAAAQEELAIRIDGRLASGKPTILTCRRLPSETAGIRPRLASRTLMGLTVPLRPPAGDTRITLLREISVMRGLQISDDLLRLLDAGLPMDLPVRSLDAVVKQIDLLCRMNECQVDAKTVSGAIESLRQGDEVEISKIVRVVARLLGLRSNDLRSSTRKQSVVRARSLAMYLSRRMTTKSLDQIGKYFGGRDHSTVLHAIRKTESLLATDAELSRAAADAADKLSG</sequence>
<keyword evidence="6 7" id="KW-0238">DNA-binding</keyword>
<dbReference type="GO" id="GO:0005524">
    <property type="term" value="F:ATP binding"/>
    <property type="evidence" value="ECO:0007669"/>
    <property type="project" value="UniProtKB-KW"/>
</dbReference>
<dbReference type="CDD" id="cd06571">
    <property type="entry name" value="Bac_DnaA_C"/>
    <property type="match status" value="1"/>
</dbReference>
<feature type="domain" description="AAA+ ATPase" evidence="9">
    <location>
        <begin position="77"/>
        <end position="214"/>
    </location>
</feature>
<evidence type="ECO:0000313" key="11">
    <source>
        <dbReference type="EMBL" id="TWT92680.1"/>
    </source>
</evidence>
<keyword evidence="2 7" id="KW-0235">DNA replication</keyword>
<dbReference type="InterPro" id="IPR025662">
    <property type="entry name" value="Sigma_54_int_dom_ATP-bd_1"/>
</dbReference>
<dbReference type="SMART" id="SM00760">
    <property type="entry name" value="Bac_DnaA_C"/>
    <property type="match status" value="1"/>
</dbReference>
<dbReference type="Gene3D" id="3.40.50.300">
    <property type="entry name" value="P-loop containing nucleotide triphosphate hydrolases"/>
    <property type="match status" value="1"/>
</dbReference>
<dbReference type="InterPro" id="IPR013317">
    <property type="entry name" value="DnaA_dom"/>
</dbReference>
<comment type="similarity">
    <text evidence="8">Belongs to the DnaA family.</text>
</comment>